<keyword evidence="2" id="KW-0812">Transmembrane</keyword>
<name>A0A2Y9C454_9FIRM</name>
<dbReference type="EMBL" id="QGDL01000001">
    <property type="protein sequence ID" value="PWJ31968.1"/>
    <property type="molecule type" value="Genomic_DNA"/>
</dbReference>
<keyword evidence="2" id="KW-1133">Transmembrane helix</keyword>
<dbReference type="AlphaFoldDB" id="A0A2Y9C454"/>
<evidence type="ECO:0000256" key="2">
    <source>
        <dbReference type="SAM" id="Phobius"/>
    </source>
</evidence>
<dbReference type="Pfam" id="PF13349">
    <property type="entry name" value="DUF4097"/>
    <property type="match status" value="1"/>
</dbReference>
<evidence type="ECO:0000256" key="1">
    <source>
        <dbReference type="SAM" id="MobiDB-lite"/>
    </source>
</evidence>
<proteinExistence type="predicted"/>
<dbReference type="OrthoDB" id="2064938at2"/>
<comment type="caution">
    <text evidence="4">The sequence shown here is derived from an EMBL/GenBank/DDBJ whole genome shotgun (WGS) entry which is preliminary data.</text>
</comment>
<feature type="domain" description="DUF4097" evidence="3">
    <location>
        <begin position="72"/>
        <end position="315"/>
    </location>
</feature>
<evidence type="ECO:0000313" key="4">
    <source>
        <dbReference type="EMBL" id="PWJ31968.1"/>
    </source>
</evidence>
<sequence length="318" mass="35217">MKTITKRILTVSAGLMAGGAILGGIGFFMGGRPGVAINKYGINSSHTKSEAVVLEKTKLDSFSDATFTVDSYTDINVMASEDGNYYLEYKLDKGDGNPEYDVSNGQFTMQQTDFYVGFINIGFGTDALVPNTYINLYVPEDKELGTLNINNDSGDLSLDHVQFKDANIEADYGDITVKDSKFDSMTLTLENCSFDLADSEIGQFYLHNEYDDNTFTNFTCKTATIELDSGDLYMDAAKLESLNCDSEYGNITLLLPEKLEKYTFDVSTEYGSIRLPGDAPRGHYSDRDESEEYYQTDGNGKNLITIQADSGDIEIKER</sequence>
<reference evidence="4 5" key="1">
    <citation type="submission" date="2018-05" db="EMBL/GenBank/DDBJ databases">
        <title>The Hungate 1000. A catalogue of reference genomes from the rumen microbiome.</title>
        <authorList>
            <person name="Kelly W."/>
        </authorList>
    </citation>
    <scope>NUCLEOTIDE SEQUENCE [LARGE SCALE GENOMIC DNA]</scope>
    <source>
        <strain evidence="4 5">NLAE-zl-C242</strain>
    </source>
</reference>
<gene>
    <name evidence="4" type="ORF">A8806_101255</name>
</gene>
<evidence type="ECO:0000313" key="5">
    <source>
        <dbReference type="Proteomes" id="UP000245845"/>
    </source>
</evidence>
<dbReference type="RefSeq" id="WP_109729344.1">
    <property type="nucleotide sequence ID" value="NZ_BAAACK010000007.1"/>
</dbReference>
<evidence type="ECO:0000259" key="3">
    <source>
        <dbReference type="Pfam" id="PF13349"/>
    </source>
</evidence>
<keyword evidence="5" id="KW-1185">Reference proteome</keyword>
<dbReference type="Proteomes" id="UP000245845">
    <property type="component" value="Unassembled WGS sequence"/>
</dbReference>
<feature type="transmembrane region" description="Helical" evidence="2">
    <location>
        <begin position="7"/>
        <end position="29"/>
    </location>
</feature>
<keyword evidence="2" id="KW-0472">Membrane</keyword>
<dbReference type="InterPro" id="IPR025164">
    <property type="entry name" value="Toastrack_DUF4097"/>
</dbReference>
<protein>
    <submittedName>
        <fullName evidence="4">Putative adhesin</fullName>
    </submittedName>
</protein>
<accession>A0A2Y9C454</accession>
<organism evidence="4 5">
    <name type="scientific">Faecalicatena orotica</name>
    <dbReference type="NCBI Taxonomy" id="1544"/>
    <lineage>
        <taxon>Bacteria</taxon>
        <taxon>Bacillati</taxon>
        <taxon>Bacillota</taxon>
        <taxon>Clostridia</taxon>
        <taxon>Lachnospirales</taxon>
        <taxon>Lachnospiraceae</taxon>
        <taxon>Faecalicatena</taxon>
    </lineage>
</organism>
<feature type="region of interest" description="Disordered" evidence="1">
    <location>
        <begin position="275"/>
        <end position="296"/>
    </location>
</feature>